<name>A0A0S4RDD1_CAMHY</name>
<dbReference type="InterPro" id="IPR011234">
    <property type="entry name" value="Fumarylacetoacetase-like_C"/>
</dbReference>
<dbReference type="PANTHER" id="PTHR11820:SF7">
    <property type="entry name" value="ACYLPYRUVASE FAHD1, MITOCHONDRIAL"/>
    <property type="match status" value="1"/>
</dbReference>
<dbReference type="PANTHER" id="PTHR11820">
    <property type="entry name" value="ACYLPYRUVASE"/>
    <property type="match status" value="1"/>
</dbReference>
<evidence type="ECO:0000313" key="5">
    <source>
        <dbReference type="Proteomes" id="UP000052237"/>
    </source>
</evidence>
<keyword evidence="5" id="KW-1185">Reference proteome</keyword>
<evidence type="ECO:0000256" key="2">
    <source>
        <dbReference type="ARBA" id="ARBA00022723"/>
    </source>
</evidence>
<dbReference type="Gene3D" id="3.90.850.10">
    <property type="entry name" value="Fumarylacetoacetase-like, C-terminal domain"/>
    <property type="match status" value="1"/>
</dbReference>
<comment type="caution">
    <text evidence="4">The sequence shown here is derived from an EMBL/GenBank/DDBJ whole genome shotgun (WGS) entry which is preliminary data.</text>
</comment>
<dbReference type="GO" id="GO:0019752">
    <property type="term" value="P:carboxylic acid metabolic process"/>
    <property type="evidence" value="ECO:0007669"/>
    <property type="project" value="UniProtKB-ARBA"/>
</dbReference>
<organism evidence="4 5">
    <name type="scientific">Campylobacter hyointestinalis subsp. hyointestinalis</name>
    <dbReference type="NCBI Taxonomy" id="91352"/>
    <lineage>
        <taxon>Bacteria</taxon>
        <taxon>Pseudomonadati</taxon>
        <taxon>Campylobacterota</taxon>
        <taxon>Epsilonproteobacteria</taxon>
        <taxon>Campylobacterales</taxon>
        <taxon>Campylobacteraceae</taxon>
        <taxon>Campylobacter</taxon>
    </lineage>
</organism>
<dbReference type="RefSeq" id="WP_059434948.1">
    <property type="nucleotide sequence ID" value="NZ_FAVB01000001.1"/>
</dbReference>
<sequence>MKLLTYSINGVDKVGVIGFDDSVLDISLAGICKKDMNDLIVTSTKDELSKLRELSQKSGGLNLKNITKRAVIPHPLQDVICLGINFMEHAVESYNFKKIKFDGKREYPVYFSKRVNEAVADGGTILSHSDITKSLDYEAELALIISKDAKNVSKDKALEYVFGWSIINDISSRDIQNKHKQWYYGKSLDRSLPFGPWIVTSDELDVSSLDIKSFVNGELRQNSNTSKLIFDAAYVISDLSKGMTLKAGTIISLGTPSGVGMGFTPPKFLNSGDEIVCFIEGIGELKNIIL</sequence>
<keyword evidence="4" id="KW-0378">Hydrolase</keyword>
<keyword evidence="2" id="KW-0479">Metal-binding</keyword>
<feature type="domain" description="Fumarylacetoacetase-like C-terminal" evidence="3">
    <location>
        <begin position="79"/>
        <end position="288"/>
    </location>
</feature>
<dbReference type="SUPFAM" id="SSF56529">
    <property type="entry name" value="FAH"/>
    <property type="match status" value="1"/>
</dbReference>
<dbReference type="Pfam" id="PF01557">
    <property type="entry name" value="FAA_hydrolase"/>
    <property type="match status" value="1"/>
</dbReference>
<evidence type="ECO:0000256" key="1">
    <source>
        <dbReference type="ARBA" id="ARBA00010211"/>
    </source>
</evidence>
<dbReference type="EMBL" id="FAVB01000001">
    <property type="protein sequence ID" value="CUU72018.1"/>
    <property type="molecule type" value="Genomic_DNA"/>
</dbReference>
<dbReference type="Proteomes" id="UP000052237">
    <property type="component" value="Unassembled WGS sequence"/>
</dbReference>
<dbReference type="InterPro" id="IPR036663">
    <property type="entry name" value="Fumarylacetoacetase_C_sf"/>
</dbReference>
<dbReference type="GO" id="GO:0016853">
    <property type="term" value="F:isomerase activity"/>
    <property type="evidence" value="ECO:0007669"/>
    <property type="project" value="UniProtKB-ARBA"/>
</dbReference>
<proteinExistence type="inferred from homology"/>
<reference evidence="4 5" key="1">
    <citation type="submission" date="2015-11" db="EMBL/GenBank/DDBJ databases">
        <authorList>
            <consortium name="Pathogen Informatics"/>
        </authorList>
    </citation>
    <scope>NUCLEOTIDE SEQUENCE [LARGE SCALE GENOMIC DNA]</scope>
    <source>
        <strain evidence="4 5">006A-0059</strain>
    </source>
</reference>
<dbReference type="GO" id="GO:0018773">
    <property type="term" value="F:acetylpyruvate hydrolase activity"/>
    <property type="evidence" value="ECO:0007669"/>
    <property type="project" value="TreeGrafter"/>
</dbReference>
<comment type="similarity">
    <text evidence="1">Belongs to the FAH family.</text>
</comment>
<evidence type="ECO:0000259" key="3">
    <source>
        <dbReference type="Pfam" id="PF01557"/>
    </source>
</evidence>
<accession>A0A0S4RDD1</accession>
<dbReference type="FunFam" id="3.90.850.10:FF:000002">
    <property type="entry name" value="2-hydroxyhepta-2,4-diene-1,7-dioate isomerase"/>
    <property type="match status" value="1"/>
</dbReference>
<dbReference type="GO" id="GO:0046872">
    <property type="term" value="F:metal ion binding"/>
    <property type="evidence" value="ECO:0007669"/>
    <property type="project" value="UniProtKB-KW"/>
</dbReference>
<dbReference type="AlphaFoldDB" id="A0A0S4RDD1"/>
<protein>
    <submittedName>
        <fullName evidence="4">Fumarylacetoacetate hydrolase family protein</fullName>
    </submittedName>
</protein>
<gene>
    <name evidence="4" type="ORF">ERS686654_00388</name>
</gene>
<evidence type="ECO:0000313" key="4">
    <source>
        <dbReference type="EMBL" id="CUU72018.1"/>
    </source>
</evidence>